<dbReference type="SUPFAM" id="SSF88946">
    <property type="entry name" value="Sigma2 domain of RNA polymerase sigma factors"/>
    <property type="match status" value="1"/>
</dbReference>
<keyword evidence="8" id="KW-1185">Reference proteome</keyword>
<evidence type="ECO:0000256" key="1">
    <source>
        <dbReference type="ARBA" id="ARBA00010641"/>
    </source>
</evidence>
<evidence type="ECO:0000256" key="4">
    <source>
        <dbReference type="ARBA" id="ARBA00023163"/>
    </source>
</evidence>
<evidence type="ECO:0000313" key="7">
    <source>
        <dbReference type="EMBL" id="MCP1169939.1"/>
    </source>
</evidence>
<evidence type="ECO:0000313" key="8">
    <source>
        <dbReference type="Proteomes" id="UP001139477"/>
    </source>
</evidence>
<dbReference type="GO" id="GO:0006352">
    <property type="term" value="P:DNA-templated transcription initiation"/>
    <property type="evidence" value="ECO:0007669"/>
    <property type="project" value="InterPro"/>
</dbReference>
<feature type="domain" description="RNA polymerase sigma factor 70 region 4 type 2" evidence="6">
    <location>
        <begin position="172"/>
        <end position="220"/>
    </location>
</feature>
<dbReference type="NCBIfam" id="TIGR02937">
    <property type="entry name" value="sigma70-ECF"/>
    <property type="match status" value="1"/>
</dbReference>
<dbReference type="InterPro" id="IPR036388">
    <property type="entry name" value="WH-like_DNA-bd_sf"/>
</dbReference>
<keyword evidence="4" id="KW-0804">Transcription</keyword>
<comment type="caution">
    <text evidence="7">The sequence shown here is derived from an EMBL/GenBank/DDBJ whole genome shotgun (WGS) entry which is preliminary data.</text>
</comment>
<dbReference type="Pfam" id="PF08281">
    <property type="entry name" value="Sigma70_r4_2"/>
    <property type="match status" value="1"/>
</dbReference>
<dbReference type="PANTHER" id="PTHR43133:SF25">
    <property type="entry name" value="RNA POLYMERASE SIGMA FACTOR RFAY-RELATED"/>
    <property type="match status" value="1"/>
</dbReference>
<sequence length="237" mass="26709">MPEIDLTVIRGVQRGSVAVIAGHMSGGRTGYRAIAGSYRPYLTRTVTSSRLQQAVGASSPGAGPHDKTCGMQLRRQIEILFPELQAYAGAICDAQHEAQDLVQDAVERAMRAKAPPRRIDELRPWMFRVLRNLRYDELRKWRVRREYSEAGRRLLDEAPHESGTERVVLTRLAFAKLPSGCREVLFLVDIMGLKYREAAEVMDVPTGTVMSRLSRARKQMLDLVEGEDRESARDLSE</sequence>
<dbReference type="EMBL" id="JAMYXC010000245">
    <property type="protein sequence ID" value="MCP1169939.1"/>
    <property type="molecule type" value="Genomic_DNA"/>
</dbReference>
<dbReference type="Proteomes" id="UP001139477">
    <property type="component" value="Unassembled WGS sequence"/>
</dbReference>
<dbReference type="InterPro" id="IPR014284">
    <property type="entry name" value="RNA_pol_sigma-70_dom"/>
</dbReference>
<dbReference type="Pfam" id="PF04542">
    <property type="entry name" value="Sigma70_r2"/>
    <property type="match status" value="1"/>
</dbReference>
<dbReference type="Gene3D" id="1.10.10.10">
    <property type="entry name" value="Winged helix-like DNA-binding domain superfamily/Winged helix DNA-binding domain"/>
    <property type="match status" value="1"/>
</dbReference>
<evidence type="ECO:0000256" key="3">
    <source>
        <dbReference type="ARBA" id="ARBA00023082"/>
    </source>
</evidence>
<dbReference type="AlphaFoldDB" id="A0A9X2FQP5"/>
<feature type="domain" description="RNA polymerase sigma-70 region 2" evidence="5">
    <location>
        <begin position="82"/>
        <end position="140"/>
    </location>
</feature>
<dbReference type="InterPro" id="IPR013325">
    <property type="entry name" value="RNA_pol_sigma_r2"/>
</dbReference>
<dbReference type="InterPro" id="IPR013324">
    <property type="entry name" value="RNA_pol_sigma_r3/r4-like"/>
</dbReference>
<proteinExistence type="inferred from homology"/>
<dbReference type="GO" id="GO:0003677">
    <property type="term" value="F:DNA binding"/>
    <property type="evidence" value="ECO:0007669"/>
    <property type="project" value="InterPro"/>
</dbReference>
<keyword evidence="3" id="KW-0731">Sigma factor</keyword>
<gene>
    <name evidence="7" type="ORF">NHG85_15635</name>
</gene>
<organism evidence="7 8">
    <name type="scientific">Limimaricola litoreus</name>
    <dbReference type="NCBI Taxonomy" id="2955316"/>
    <lineage>
        <taxon>Bacteria</taxon>
        <taxon>Pseudomonadati</taxon>
        <taxon>Pseudomonadota</taxon>
        <taxon>Alphaproteobacteria</taxon>
        <taxon>Rhodobacterales</taxon>
        <taxon>Paracoccaceae</taxon>
        <taxon>Limimaricola</taxon>
    </lineage>
</organism>
<dbReference type="GO" id="GO:0016987">
    <property type="term" value="F:sigma factor activity"/>
    <property type="evidence" value="ECO:0007669"/>
    <property type="project" value="UniProtKB-KW"/>
</dbReference>
<accession>A0A9X2FQP5</accession>
<keyword evidence="2" id="KW-0805">Transcription regulation</keyword>
<dbReference type="PANTHER" id="PTHR43133">
    <property type="entry name" value="RNA POLYMERASE ECF-TYPE SIGMA FACTO"/>
    <property type="match status" value="1"/>
</dbReference>
<dbReference type="InterPro" id="IPR013249">
    <property type="entry name" value="RNA_pol_sigma70_r4_t2"/>
</dbReference>
<dbReference type="SUPFAM" id="SSF88659">
    <property type="entry name" value="Sigma3 and sigma4 domains of RNA polymerase sigma factors"/>
    <property type="match status" value="1"/>
</dbReference>
<evidence type="ECO:0000256" key="2">
    <source>
        <dbReference type="ARBA" id="ARBA00023015"/>
    </source>
</evidence>
<dbReference type="InterPro" id="IPR039425">
    <property type="entry name" value="RNA_pol_sigma-70-like"/>
</dbReference>
<reference evidence="7" key="1">
    <citation type="submission" date="2022-06" db="EMBL/GenBank/DDBJ databases">
        <title>Limimaricola sediminis sp. nov., isolated from an intertidal sediment.</title>
        <authorList>
            <person name="Shao X."/>
        </authorList>
    </citation>
    <scope>NUCLEOTIDE SEQUENCE</scope>
    <source>
        <strain evidence="7">ASW11-118</strain>
    </source>
</reference>
<dbReference type="RefSeq" id="WP_253334011.1">
    <property type="nucleotide sequence ID" value="NZ_JAMYXC010000245.1"/>
</dbReference>
<evidence type="ECO:0000259" key="6">
    <source>
        <dbReference type="Pfam" id="PF08281"/>
    </source>
</evidence>
<dbReference type="InterPro" id="IPR007627">
    <property type="entry name" value="RNA_pol_sigma70_r2"/>
</dbReference>
<comment type="similarity">
    <text evidence="1">Belongs to the sigma-70 factor family. ECF subfamily.</text>
</comment>
<name>A0A9X2FQP5_9RHOB</name>
<dbReference type="Gene3D" id="1.10.1740.10">
    <property type="match status" value="1"/>
</dbReference>
<evidence type="ECO:0000259" key="5">
    <source>
        <dbReference type="Pfam" id="PF04542"/>
    </source>
</evidence>
<dbReference type="CDD" id="cd06171">
    <property type="entry name" value="Sigma70_r4"/>
    <property type="match status" value="1"/>
</dbReference>
<protein>
    <submittedName>
        <fullName evidence="7">RNA polymerase sigma factor</fullName>
    </submittedName>
</protein>